<evidence type="ECO:0000256" key="4">
    <source>
        <dbReference type="ARBA" id="ARBA00022630"/>
    </source>
</evidence>
<dbReference type="GO" id="GO:0016491">
    <property type="term" value="F:oxidoreductase activity"/>
    <property type="evidence" value="ECO:0007669"/>
    <property type="project" value="UniProtKB-KW"/>
</dbReference>
<evidence type="ECO:0000256" key="7">
    <source>
        <dbReference type="ARBA" id="ARBA00023002"/>
    </source>
</evidence>
<protein>
    <submittedName>
        <fullName evidence="8">Lysine N6-hydroxylase</fullName>
    </submittedName>
</protein>
<dbReference type="RefSeq" id="WP_130303650.1">
    <property type="nucleotide sequence ID" value="NZ_SHKO01000001.1"/>
</dbReference>
<dbReference type="OrthoDB" id="7527071at2"/>
<evidence type="ECO:0000256" key="1">
    <source>
        <dbReference type="ARBA" id="ARBA00001974"/>
    </source>
</evidence>
<dbReference type="SUPFAM" id="SSF51905">
    <property type="entry name" value="FAD/NAD(P)-binding domain"/>
    <property type="match status" value="1"/>
</dbReference>
<evidence type="ECO:0000256" key="5">
    <source>
        <dbReference type="ARBA" id="ARBA00022827"/>
    </source>
</evidence>
<dbReference type="Pfam" id="PF13434">
    <property type="entry name" value="Lys_Orn_oxgnase"/>
    <property type="match status" value="1"/>
</dbReference>
<evidence type="ECO:0000256" key="2">
    <source>
        <dbReference type="ARBA" id="ARBA00004924"/>
    </source>
</evidence>
<dbReference type="PANTHER" id="PTHR42802">
    <property type="entry name" value="MONOOXYGENASE"/>
    <property type="match status" value="1"/>
</dbReference>
<gene>
    <name evidence="8" type="ORF">EV681_1587</name>
</gene>
<dbReference type="AlphaFoldDB" id="A0A4Q7VT87"/>
<comment type="cofactor">
    <cofactor evidence="1">
        <name>FAD</name>
        <dbReference type="ChEBI" id="CHEBI:57692"/>
    </cofactor>
</comment>
<keyword evidence="9" id="KW-1185">Reference proteome</keyword>
<keyword evidence="5" id="KW-0274">FAD</keyword>
<proteinExistence type="inferred from homology"/>
<comment type="pathway">
    <text evidence="2">Siderophore biosynthesis.</text>
</comment>
<dbReference type="Proteomes" id="UP000293398">
    <property type="component" value="Unassembled WGS sequence"/>
</dbReference>
<keyword evidence="4" id="KW-0285">Flavoprotein</keyword>
<comment type="caution">
    <text evidence="8">The sequence shown here is derived from an EMBL/GenBank/DDBJ whole genome shotgun (WGS) entry which is preliminary data.</text>
</comment>
<sequence>MKGSQAADTIYDVLGIGLGPFNLGLACLMAPVENLTAVFLERKSAFSWHDGMMIPGTTLQNNFMADLVTLADPTSPFTYLNYCRQQGKIYRYYFRENFYLTRQEYNRYCQWAASQLDSVHYERQVTALAYDEADQCYVATVTDLRNQCQLQYRARRLVVGIGSVPSLPACVGEDYLSAHTGQYLRQKARLQQARRITVIGSGQSGAEIYYDLLQDMEQHDYELYWITRSSRFFQMETGKLTLELITPDYAEHFYKLDEQQKHRTLQDQVSIFNGINTSLIEQIYDELDEKSPDSARRTHLYTNMALTQCSRHGSDTELVFDHCQTGKRYRFITDEIVFATGYCYRIPDFMQGIADRLNLTSQGRYHLAQDYAADVNGDEVYIQNAGFDSHGLTNPDLGLNCFRNACIINAIMKREVYAIDSGTTFQAFTPQENNQFAQLSDK</sequence>
<evidence type="ECO:0000313" key="9">
    <source>
        <dbReference type="Proteomes" id="UP000293398"/>
    </source>
</evidence>
<dbReference type="InterPro" id="IPR036188">
    <property type="entry name" value="FAD/NAD-bd_sf"/>
</dbReference>
<dbReference type="PROSITE" id="PS51257">
    <property type="entry name" value="PROKAR_LIPOPROTEIN"/>
    <property type="match status" value="1"/>
</dbReference>
<comment type="similarity">
    <text evidence="3">Belongs to the lysine N(6)-hydroxylase/L-ornithine N(5)-oxygenase family.</text>
</comment>
<name>A0A4Q7VT87_9BURK</name>
<evidence type="ECO:0000256" key="6">
    <source>
        <dbReference type="ARBA" id="ARBA00022857"/>
    </source>
</evidence>
<dbReference type="EMBL" id="SHKO01000001">
    <property type="protein sequence ID" value="RZT99793.1"/>
    <property type="molecule type" value="Genomic_DNA"/>
</dbReference>
<evidence type="ECO:0000313" key="8">
    <source>
        <dbReference type="EMBL" id="RZT99793.1"/>
    </source>
</evidence>
<dbReference type="InterPro" id="IPR025700">
    <property type="entry name" value="Lys/Orn_oxygenase"/>
</dbReference>
<reference evidence="8 9" key="1">
    <citation type="submission" date="2019-02" db="EMBL/GenBank/DDBJ databases">
        <title>Genomic Encyclopedia of Type Strains, Phase IV (KMG-IV): sequencing the most valuable type-strain genomes for metagenomic binning, comparative biology and taxonomic classification.</title>
        <authorList>
            <person name="Goeker M."/>
        </authorList>
    </citation>
    <scope>NUCLEOTIDE SEQUENCE [LARGE SCALE GENOMIC DNA]</scope>
    <source>
        <strain evidence="8 9">DSM 23814</strain>
    </source>
</reference>
<organism evidence="8 9">
    <name type="scientific">Advenella incenata</name>
    <dbReference type="NCBI Taxonomy" id="267800"/>
    <lineage>
        <taxon>Bacteria</taxon>
        <taxon>Pseudomonadati</taxon>
        <taxon>Pseudomonadota</taxon>
        <taxon>Betaproteobacteria</taxon>
        <taxon>Burkholderiales</taxon>
        <taxon>Alcaligenaceae</taxon>
    </lineage>
</organism>
<keyword evidence="7" id="KW-0560">Oxidoreductase</keyword>
<accession>A0A4Q7VT87</accession>
<dbReference type="PANTHER" id="PTHR42802:SF1">
    <property type="entry name" value="L-ORNITHINE N(5)-MONOOXYGENASE"/>
    <property type="match status" value="1"/>
</dbReference>
<keyword evidence="6" id="KW-0521">NADP</keyword>
<dbReference type="Gene3D" id="3.50.50.60">
    <property type="entry name" value="FAD/NAD(P)-binding domain"/>
    <property type="match status" value="1"/>
</dbReference>
<evidence type="ECO:0000256" key="3">
    <source>
        <dbReference type="ARBA" id="ARBA00007588"/>
    </source>
</evidence>